<keyword evidence="2" id="KW-1185">Reference proteome</keyword>
<dbReference type="GeneID" id="65128756"/>
<dbReference type="Proteomes" id="UP000593828">
    <property type="component" value="Segment"/>
</dbReference>
<sequence length="93" mass="10084">MNIFSSLKVYAGKWSVKSTREFTSEEINAVTSAEVVPSKYGNSVLFYMVNGGNVYIPLSNTSTASVGDTVDLTKATIITLEKQGESDIIKIEV</sequence>
<name>A0A7M1RVG3_9CAUD</name>
<evidence type="ECO:0000313" key="2">
    <source>
        <dbReference type="Proteomes" id="UP000593828"/>
    </source>
</evidence>
<organism evidence="1 2">
    <name type="scientific">uncultured phage cr106_1</name>
    <dbReference type="NCBI Taxonomy" id="2772062"/>
    <lineage>
        <taxon>Viruses</taxon>
        <taxon>Duplodnaviria</taxon>
        <taxon>Heunggongvirae</taxon>
        <taxon>Uroviricota</taxon>
        <taxon>Caudoviricetes</taxon>
        <taxon>Crassvirales</taxon>
        <taxon>Steigviridae</taxon>
        <taxon>Asinivirinae</taxon>
        <taxon>Mahstovirus</taxon>
        <taxon>Mahstovirus faecalis</taxon>
    </lineage>
</organism>
<reference evidence="1 2" key="1">
    <citation type="submission" date="2020-07" db="EMBL/GenBank/DDBJ databases">
        <title>Taxonomic proposal: Crassvirales, a new order of highly abundant and diverse bacterial viruses.</title>
        <authorList>
            <person name="Shkoporov A.N."/>
            <person name="Stockdale S.R."/>
            <person name="Guerin E."/>
            <person name="Ross R.P."/>
            <person name="Hill C."/>
        </authorList>
    </citation>
    <scope>NUCLEOTIDE SEQUENCE [LARGE SCALE GENOMIC DNA]</scope>
</reference>
<dbReference type="KEGG" id="vg:65128756"/>
<proteinExistence type="predicted"/>
<dbReference type="RefSeq" id="YP_010110444.1">
    <property type="nucleotide sequence ID" value="NC_055871.1"/>
</dbReference>
<accession>A0A7M1RVG3</accession>
<dbReference type="EMBL" id="MT774378">
    <property type="protein sequence ID" value="QOR58286.1"/>
    <property type="molecule type" value="Genomic_DNA"/>
</dbReference>
<evidence type="ECO:0000313" key="1">
    <source>
        <dbReference type="EMBL" id="QOR58286.1"/>
    </source>
</evidence>
<protein>
    <submittedName>
        <fullName evidence="1">Uncharacterized protein</fullName>
    </submittedName>
</protein>